<dbReference type="Proteomes" id="UP000238071">
    <property type="component" value="Unassembled WGS sequence"/>
</dbReference>
<evidence type="ECO:0000256" key="10">
    <source>
        <dbReference type="RuleBase" id="RU362097"/>
    </source>
</evidence>
<dbReference type="NCBIfam" id="TIGR01845">
    <property type="entry name" value="outer_NodT"/>
    <property type="match status" value="1"/>
</dbReference>
<keyword evidence="8 10" id="KW-0449">Lipoprotein</keyword>
<dbReference type="Pfam" id="PF02321">
    <property type="entry name" value="OEP"/>
    <property type="match status" value="2"/>
</dbReference>
<accession>A0A2S6H726</accession>
<evidence type="ECO:0000256" key="3">
    <source>
        <dbReference type="ARBA" id="ARBA00022452"/>
    </source>
</evidence>
<dbReference type="InterPro" id="IPR003423">
    <property type="entry name" value="OMP_efflux"/>
</dbReference>
<evidence type="ECO:0000256" key="4">
    <source>
        <dbReference type="ARBA" id="ARBA00022692"/>
    </source>
</evidence>
<evidence type="ECO:0000256" key="5">
    <source>
        <dbReference type="ARBA" id="ARBA00022729"/>
    </source>
</evidence>
<dbReference type="EMBL" id="PTIY01000002">
    <property type="protein sequence ID" value="PPK73277.1"/>
    <property type="molecule type" value="Genomic_DNA"/>
</dbReference>
<keyword evidence="6 10" id="KW-0472">Membrane</keyword>
<evidence type="ECO:0000256" key="2">
    <source>
        <dbReference type="ARBA" id="ARBA00007613"/>
    </source>
</evidence>
<proteinExistence type="inferred from homology"/>
<dbReference type="PANTHER" id="PTHR30203:SF20">
    <property type="entry name" value="MULTIDRUG RESISTANCE OUTER MEMBRANE PROTEIN MDTP-RELATED"/>
    <property type="match status" value="1"/>
</dbReference>
<dbReference type="PROSITE" id="PS51257">
    <property type="entry name" value="PROKAR_LIPOPROTEIN"/>
    <property type="match status" value="1"/>
</dbReference>
<keyword evidence="3 10" id="KW-1134">Transmembrane beta strand</keyword>
<evidence type="ECO:0000256" key="1">
    <source>
        <dbReference type="ARBA" id="ARBA00004370"/>
    </source>
</evidence>
<reference evidence="13 14" key="1">
    <citation type="submission" date="2018-02" db="EMBL/GenBank/DDBJ databases">
        <title>Subsurface microbial communities from deep shales in Ohio and West Virginia, USA.</title>
        <authorList>
            <person name="Wrighton K."/>
        </authorList>
    </citation>
    <scope>NUCLEOTIDE SEQUENCE [LARGE SCALE GENOMIC DNA]</scope>
    <source>
        <strain evidence="13 14">OWC-G53F</strain>
    </source>
</reference>
<evidence type="ECO:0000256" key="8">
    <source>
        <dbReference type="ARBA" id="ARBA00023288"/>
    </source>
</evidence>
<gene>
    <name evidence="13" type="ORF">B0F88_102257</name>
</gene>
<evidence type="ECO:0000256" key="6">
    <source>
        <dbReference type="ARBA" id="ARBA00023136"/>
    </source>
</evidence>
<dbReference type="GO" id="GO:0015562">
    <property type="term" value="F:efflux transmembrane transporter activity"/>
    <property type="evidence" value="ECO:0007669"/>
    <property type="project" value="InterPro"/>
</dbReference>
<dbReference type="PANTHER" id="PTHR30203">
    <property type="entry name" value="OUTER MEMBRANE CATION EFFLUX PROTEIN"/>
    <property type="match status" value="1"/>
</dbReference>
<evidence type="ECO:0000256" key="7">
    <source>
        <dbReference type="ARBA" id="ARBA00023139"/>
    </source>
</evidence>
<comment type="caution">
    <text evidence="13">The sequence shown here is derived from an EMBL/GenBank/DDBJ whole genome shotgun (WGS) entry which is preliminary data.</text>
</comment>
<dbReference type="SUPFAM" id="SSF56954">
    <property type="entry name" value="Outer membrane efflux proteins (OEP)"/>
    <property type="match status" value="1"/>
</dbReference>
<dbReference type="GO" id="GO:0009279">
    <property type="term" value="C:cell outer membrane"/>
    <property type="evidence" value="ECO:0007669"/>
    <property type="project" value="UniProtKB-SubCell"/>
</dbReference>
<evidence type="ECO:0000313" key="14">
    <source>
        <dbReference type="Proteomes" id="UP000238071"/>
    </source>
</evidence>
<keyword evidence="7 10" id="KW-0564">Palmitate</keyword>
<comment type="function">
    <text evidence="9">Could be involved in resistance to puromycin, acriflavine and tetraphenylarsonium chloride.</text>
</comment>
<keyword evidence="14" id="KW-1185">Reference proteome</keyword>
<protein>
    <submittedName>
        <fullName evidence="13">NodT family efflux transporter outer membrane factor (OMF) lipoprotein</fullName>
    </submittedName>
</protein>
<sequence length="508" mass="55722">MTRRFMPTQSFLIGCYAGLTLMISGCAWIPEGDKPAEFLNTPSMEHALSHAGRSELGHWPHECWWREFGNAELNNLMATALKESPSLKAAAARLRQAQALVRVEGARLLPFLDAAAGVETGRFSGNGYNVALRGENIVAAFITPLSLRYQFDFWGKNRALLEAALGEADAEKVEQAGVLLQLTGSIARSYIHGIALRQQLDLAHAMVELRRGLLDIDETRLRLGLDSADQAKQAAIELEQANKREAGLRDQLNIQRNLLARLIGGGPDSAKNLFGDTAIKAEKMQLPAKLPLELLRHRPDLASALYRAEASAQRIKAGKAAFLPTIDLTAFVGVNALRFTTQGASSLANLLFSGSSFSYGIAPGLRLPWFEGGRLRGELSAQRAEYDGAVELYNETLLHAVQEAADSLSRWRQTQAILEAQGRLLSAQHENLDLAQQRFRSGLDDRRALLAHQHAVLSQEYALKALEADQRAAVVDLVEALGGGYVNDLKTPEQTPEPKQSGWLPWRI</sequence>
<dbReference type="Gene3D" id="1.20.1600.10">
    <property type="entry name" value="Outer membrane efflux proteins (OEP)"/>
    <property type="match status" value="1"/>
</dbReference>
<feature type="coiled-coil region" evidence="11">
    <location>
        <begin position="231"/>
        <end position="258"/>
    </location>
</feature>
<comment type="subcellular location">
    <subcellularLocation>
        <location evidence="10">Cell outer membrane</location>
        <topology evidence="10">Lipid-anchor</topology>
    </subcellularLocation>
    <subcellularLocation>
        <location evidence="1">Membrane</location>
    </subcellularLocation>
</comment>
<organism evidence="13 14">
    <name type="scientific">Methylobacter tundripaludum</name>
    <dbReference type="NCBI Taxonomy" id="173365"/>
    <lineage>
        <taxon>Bacteria</taxon>
        <taxon>Pseudomonadati</taxon>
        <taxon>Pseudomonadota</taxon>
        <taxon>Gammaproteobacteria</taxon>
        <taxon>Methylococcales</taxon>
        <taxon>Methylococcaceae</taxon>
        <taxon>Methylobacter</taxon>
    </lineage>
</organism>
<feature type="region of interest" description="Disordered" evidence="12">
    <location>
        <begin position="489"/>
        <end position="508"/>
    </location>
</feature>
<dbReference type="AlphaFoldDB" id="A0A2S6H726"/>
<keyword evidence="4 10" id="KW-0812">Transmembrane</keyword>
<keyword evidence="5" id="KW-0732">Signal</keyword>
<dbReference type="InterPro" id="IPR010131">
    <property type="entry name" value="MdtP/NodT-like"/>
</dbReference>
<name>A0A2S6H726_9GAMM</name>
<evidence type="ECO:0000256" key="9">
    <source>
        <dbReference type="ARBA" id="ARBA00037313"/>
    </source>
</evidence>
<dbReference type="Gene3D" id="2.20.200.10">
    <property type="entry name" value="Outer membrane efflux proteins (OEP)"/>
    <property type="match status" value="1"/>
</dbReference>
<evidence type="ECO:0000313" key="13">
    <source>
        <dbReference type="EMBL" id="PPK73277.1"/>
    </source>
</evidence>
<keyword evidence="11" id="KW-0175">Coiled coil</keyword>
<evidence type="ECO:0000256" key="12">
    <source>
        <dbReference type="SAM" id="MobiDB-lite"/>
    </source>
</evidence>
<evidence type="ECO:0000256" key="11">
    <source>
        <dbReference type="SAM" id="Coils"/>
    </source>
</evidence>
<comment type="similarity">
    <text evidence="2 10">Belongs to the outer membrane factor (OMF) (TC 1.B.17) family.</text>
</comment>